<feature type="region of interest" description="Disordered" evidence="4">
    <location>
        <begin position="178"/>
        <end position="208"/>
    </location>
</feature>
<dbReference type="GO" id="GO:0006397">
    <property type="term" value="P:mRNA processing"/>
    <property type="evidence" value="ECO:0007669"/>
    <property type="project" value="InterPro"/>
</dbReference>
<dbReference type="Proteomes" id="UP000230233">
    <property type="component" value="Chromosome IV"/>
</dbReference>
<evidence type="ECO:0000313" key="6">
    <source>
        <dbReference type="Proteomes" id="UP000230233"/>
    </source>
</evidence>
<reference evidence="6" key="1">
    <citation type="submission" date="2017-10" db="EMBL/GenBank/DDBJ databases">
        <title>Rapid genome shrinkage in a self-fertile nematode reveals novel sperm competition proteins.</title>
        <authorList>
            <person name="Yin D."/>
            <person name="Schwarz E.M."/>
            <person name="Thomas C.G."/>
            <person name="Felde R.L."/>
            <person name="Korf I.F."/>
            <person name="Cutter A.D."/>
            <person name="Schartner C.M."/>
            <person name="Ralston E.J."/>
            <person name="Meyer B.J."/>
            <person name="Haag E.S."/>
        </authorList>
    </citation>
    <scope>NUCLEOTIDE SEQUENCE [LARGE SCALE GENOMIC DNA]</scope>
    <source>
        <strain evidence="6">JU1422</strain>
    </source>
</reference>
<dbReference type="GO" id="GO:0000445">
    <property type="term" value="C:THO complex part of transcription export complex"/>
    <property type="evidence" value="ECO:0007669"/>
    <property type="project" value="InterPro"/>
</dbReference>
<dbReference type="InterPro" id="IPR008501">
    <property type="entry name" value="THOC7/Mft1"/>
</dbReference>
<organism evidence="5 6">
    <name type="scientific">Caenorhabditis nigoni</name>
    <dbReference type="NCBI Taxonomy" id="1611254"/>
    <lineage>
        <taxon>Eukaryota</taxon>
        <taxon>Metazoa</taxon>
        <taxon>Ecdysozoa</taxon>
        <taxon>Nematoda</taxon>
        <taxon>Chromadorea</taxon>
        <taxon>Rhabditida</taxon>
        <taxon>Rhabditina</taxon>
        <taxon>Rhabditomorpha</taxon>
        <taxon>Rhabditoidea</taxon>
        <taxon>Rhabditidae</taxon>
        <taxon>Peloderinae</taxon>
        <taxon>Caenorhabditis</taxon>
    </lineage>
</organism>
<evidence type="ECO:0000313" key="5">
    <source>
        <dbReference type="EMBL" id="PIC32289.1"/>
    </source>
</evidence>
<dbReference type="OrthoDB" id="205166at2759"/>
<dbReference type="AlphaFoldDB" id="A0A2G5TYA3"/>
<protein>
    <submittedName>
        <fullName evidence="5">Uncharacterized protein</fullName>
    </submittedName>
</protein>
<evidence type="ECO:0000256" key="4">
    <source>
        <dbReference type="SAM" id="MobiDB-lite"/>
    </source>
</evidence>
<proteinExistence type="predicted"/>
<evidence type="ECO:0000256" key="2">
    <source>
        <dbReference type="ARBA" id="ARBA00023242"/>
    </source>
</evidence>
<comment type="subcellular location">
    <subcellularLocation>
        <location evidence="1">Nucleus</location>
    </subcellularLocation>
</comment>
<keyword evidence="3" id="KW-0175">Coiled coil</keyword>
<gene>
    <name evidence="5" type="primary">Cni-B0513.2</name>
    <name evidence="5" type="synonym">Cnig_chr_IV.g12671</name>
    <name evidence="5" type="ORF">B9Z55_012671</name>
</gene>
<evidence type="ECO:0000256" key="3">
    <source>
        <dbReference type="SAM" id="Coils"/>
    </source>
</evidence>
<dbReference type="STRING" id="1611254.A0A2G5TYA3"/>
<accession>A0A2G5TYA3</accession>
<keyword evidence="2" id="KW-0539">Nucleus</keyword>
<keyword evidence="6" id="KW-1185">Reference proteome</keyword>
<evidence type="ECO:0000256" key="1">
    <source>
        <dbReference type="ARBA" id="ARBA00004123"/>
    </source>
</evidence>
<name>A0A2G5TYA3_9PELO</name>
<dbReference type="Pfam" id="PF05615">
    <property type="entry name" value="THOC7"/>
    <property type="match status" value="1"/>
</dbReference>
<dbReference type="EMBL" id="PDUG01000004">
    <property type="protein sequence ID" value="PIC32289.1"/>
    <property type="molecule type" value="Genomic_DNA"/>
</dbReference>
<sequence length="208" mass="24167">MKDDTLTRKLIADAEGAGEDRRLQQIATFFRESRKVEEPKIAEVVKVTRALELVELSMLKQKQIAEMNKRQALEFDSFAGEIDSEIELMYKKMETAKAELAEAKIVKKNRQEYRKLVNVMNEVPTRAETARKLEEVRDELERQHERQKVLEAKLTDRRNHLQAFNVILSNFQRFCTEDDDDDETAISNNGDNDDDDSASVSEKQEDEK</sequence>
<feature type="coiled-coil region" evidence="3">
    <location>
        <begin position="86"/>
        <end position="157"/>
    </location>
</feature>
<comment type="caution">
    <text evidence="5">The sequence shown here is derived from an EMBL/GenBank/DDBJ whole genome shotgun (WGS) entry which is preliminary data.</text>
</comment>